<dbReference type="Ensembl" id="ENSOKIT00005107676.1">
    <property type="protein sequence ID" value="ENSOKIP00005100453.1"/>
    <property type="gene ID" value="ENSOKIG00005044287.1"/>
</dbReference>
<dbReference type="CDD" id="cd01650">
    <property type="entry name" value="RT_nLTR_like"/>
    <property type="match status" value="1"/>
</dbReference>
<dbReference type="PROSITE" id="PS50878">
    <property type="entry name" value="RT_POL"/>
    <property type="match status" value="1"/>
</dbReference>
<dbReference type="InterPro" id="IPR043502">
    <property type="entry name" value="DNA/RNA_pol_sf"/>
</dbReference>
<organism evidence="3 4">
    <name type="scientific">Oncorhynchus kisutch</name>
    <name type="common">Coho salmon</name>
    <name type="synonym">Salmo kisutch</name>
    <dbReference type="NCBI Taxonomy" id="8019"/>
    <lineage>
        <taxon>Eukaryota</taxon>
        <taxon>Metazoa</taxon>
        <taxon>Chordata</taxon>
        <taxon>Craniata</taxon>
        <taxon>Vertebrata</taxon>
        <taxon>Euteleostomi</taxon>
        <taxon>Actinopterygii</taxon>
        <taxon>Neopterygii</taxon>
        <taxon>Teleostei</taxon>
        <taxon>Protacanthopterygii</taxon>
        <taxon>Salmoniformes</taxon>
        <taxon>Salmonidae</taxon>
        <taxon>Salmoninae</taxon>
        <taxon>Oncorhynchus</taxon>
    </lineage>
</organism>
<feature type="chain" id="PRO_5034615545" description="Reverse transcriptase domain-containing protein" evidence="1">
    <location>
        <begin position="33"/>
        <end position="760"/>
    </location>
</feature>
<evidence type="ECO:0000313" key="4">
    <source>
        <dbReference type="Proteomes" id="UP000694557"/>
    </source>
</evidence>
<dbReference type="Proteomes" id="UP000694557">
    <property type="component" value="Unassembled WGS sequence"/>
</dbReference>
<accession>A0A8C7KD91</accession>
<evidence type="ECO:0000256" key="1">
    <source>
        <dbReference type="SAM" id="SignalP"/>
    </source>
</evidence>
<dbReference type="InterPro" id="IPR000477">
    <property type="entry name" value="RT_dom"/>
</dbReference>
<dbReference type="SUPFAM" id="SSF56672">
    <property type="entry name" value="DNA/RNA polymerases"/>
    <property type="match status" value="1"/>
</dbReference>
<name>A0A8C7KD91_ONCKI</name>
<dbReference type="PANTHER" id="PTHR33332">
    <property type="entry name" value="REVERSE TRANSCRIPTASE DOMAIN-CONTAINING PROTEIN"/>
    <property type="match status" value="1"/>
</dbReference>
<dbReference type="GeneTree" id="ENSGT01010000222343"/>
<reference evidence="3" key="2">
    <citation type="submission" date="2025-09" db="UniProtKB">
        <authorList>
            <consortium name="Ensembl"/>
        </authorList>
    </citation>
    <scope>IDENTIFICATION</scope>
</reference>
<dbReference type="Pfam" id="PF00078">
    <property type="entry name" value="RVT_1"/>
    <property type="match status" value="1"/>
</dbReference>
<keyword evidence="4" id="KW-1185">Reference proteome</keyword>
<evidence type="ECO:0000313" key="3">
    <source>
        <dbReference type="Ensembl" id="ENSOKIP00005100453.1"/>
    </source>
</evidence>
<sequence length="760" mass="83822">MVCVCHGVCLSWCGSARVCVCRGVCLPWCVSAVVCVSRGVCQPWCVSARVCVCQGVCLPWCVSARVCVCQGVCLPWCVSAMVCVCQGVCLPGCVSAMVCVCHGVCQPWCVSAMVCVSQGVCQPGCVSAMVCVCHGVCLPWCVSAMVCVCHGVCQPWCVSAMVCVCHGVCLSWCGSAMVCVCHGVCLPWCVSAMVCVSHGVCQPWCVSAMVCVCHGVCLPGCVSAMVCLPWCVCHTLDLVLSHGINVVDLNVFPHNPGLSDHHFITFAIATNNLLRPQPRNIKSRAINSQTTQRFLDALPDSLCLPKDARGQKSVNHLTEDLNLTLRNTLDAVAPLKTKKMSHKKLAPWYTENTRALKQASRKLERKWRHTKLEVFRLAWKDGTVQYRRALTAARSSYFSNLIEENKNNPKFLFNTVAKLTKKQHSPREDDFHFSSDKFMNFFEEKIMIIRKQITDSSLNLRIPPNLSCPESAQLCQDLGSRETLKCFSTISLDTMMKIIMASKPSSCILDPIPTKLLKELLPVLGPPMLNIINSSLSTGCVPNSLKVAVIKPLLKKPNLDPENIKNYRPISNLPFLSKILEKAVAQQLTAFLKTNNVYEMLQSGFRPHHSTETALVKVVNDILMASDRGSASVLVLLDLSAAFDTIDHHILLERLETQIGLHGHVLAWFRSYLSERYQFVSVNGLSSDKSTVNFGVPQGSVLGPLLFSLYILPLGDVIRKHNVNFHCYADDTQLYISMKHGEAPKLPSLEACVSDIRKWM</sequence>
<protein>
    <recommendedName>
        <fullName evidence="2">Reverse transcriptase domain-containing protein</fullName>
    </recommendedName>
</protein>
<reference evidence="3" key="1">
    <citation type="submission" date="2025-08" db="UniProtKB">
        <authorList>
            <consortium name="Ensembl"/>
        </authorList>
    </citation>
    <scope>IDENTIFICATION</scope>
</reference>
<proteinExistence type="predicted"/>
<evidence type="ECO:0000259" key="2">
    <source>
        <dbReference type="PROSITE" id="PS50878"/>
    </source>
</evidence>
<dbReference type="AlphaFoldDB" id="A0A8C7KD91"/>
<feature type="domain" description="Reverse transcriptase" evidence="2">
    <location>
        <begin position="534"/>
        <end position="760"/>
    </location>
</feature>
<feature type="signal peptide" evidence="1">
    <location>
        <begin position="1"/>
        <end position="32"/>
    </location>
</feature>
<keyword evidence="1" id="KW-0732">Signal</keyword>